<reference evidence="2 3" key="1">
    <citation type="submission" date="2021-05" db="EMBL/GenBank/DDBJ databases">
        <title>Novel species in genus Arthrobacter.</title>
        <authorList>
            <person name="Zhang G."/>
        </authorList>
    </citation>
    <scope>NUCLEOTIDE SEQUENCE [LARGE SCALE GENOMIC DNA]</scope>
    <source>
        <strain evidence="3">zg-ZUI227</strain>
    </source>
</reference>
<evidence type="ECO:0000256" key="1">
    <source>
        <dbReference type="SAM" id="Phobius"/>
    </source>
</evidence>
<feature type="transmembrane region" description="Helical" evidence="1">
    <location>
        <begin position="363"/>
        <end position="383"/>
    </location>
</feature>
<keyword evidence="1" id="KW-0812">Transmembrane</keyword>
<evidence type="ECO:0000313" key="3">
    <source>
        <dbReference type="Proteomes" id="UP000676885"/>
    </source>
</evidence>
<feature type="transmembrane region" description="Helical" evidence="1">
    <location>
        <begin position="90"/>
        <end position="108"/>
    </location>
</feature>
<feature type="transmembrane region" description="Helical" evidence="1">
    <location>
        <begin position="139"/>
        <end position="159"/>
    </location>
</feature>
<dbReference type="Proteomes" id="UP000676885">
    <property type="component" value="Chromosome"/>
</dbReference>
<accession>A0A975M7Q4</accession>
<name>A0A975M7Q4_9MICC</name>
<feature type="transmembrane region" description="Helical" evidence="1">
    <location>
        <begin position="409"/>
        <end position="430"/>
    </location>
</feature>
<feature type="transmembrane region" description="Helical" evidence="1">
    <location>
        <begin position="485"/>
        <end position="504"/>
    </location>
</feature>
<organism evidence="2 3">
    <name type="scientific">Arthrobacter jiangjiafuii</name>
    <dbReference type="NCBI Taxonomy" id="2817475"/>
    <lineage>
        <taxon>Bacteria</taxon>
        <taxon>Bacillati</taxon>
        <taxon>Actinomycetota</taxon>
        <taxon>Actinomycetes</taxon>
        <taxon>Micrococcales</taxon>
        <taxon>Micrococcaceae</taxon>
        <taxon>Arthrobacter</taxon>
    </lineage>
</organism>
<feature type="transmembrane region" description="Helical" evidence="1">
    <location>
        <begin position="212"/>
        <end position="233"/>
    </location>
</feature>
<feature type="transmembrane region" description="Helical" evidence="1">
    <location>
        <begin position="436"/>
        <end position="456"/>
    </location>
</feature>
<keyword evidence="1" id="KW-0472">Membrane</keyword>
<feature type="transmembrane region" description="Helical" evidence="1">
    <location>
        <begin position="338"/>
        <end position="357"/>
    </location>
</feature>
<dbReference type="Pfam" id="PF19814">
    <property type="entry name" value="DUF6297"/>
    <property type="match status" value="1"/>
</dbReference>
<keyword evidence="1" id="KW-1133">Transmembrane helix</keyword>
<sequence>MAQNAAVGTVATAFNPVRYTRHAAKAFTRGRTRLRDVLVDVYSAVLTVGTIGAMAAGLVLALREQVAQAWDADPGARTLVSAPSFALPDGAAATALLFAALAAIMVLARKLGPAAATTAEGYWWLTLPVARRPLLTGRLLRRLALVWAGASVLYLPVGFITDLHASGPGQFLGAAVFGVAAVNAVLLSALRQAGAGPVGSGLAGSGRPRSELVGRIASGPLPGLLLLAVLSFVPRQAAAGLWGPALVALASAVALGVVVFPRLETIPAQDLIRAGGVSGHAGAALYLMDANEVGRALSGDSGAVVSTRAARWYARGTRTPFGALLRADTAAFLRTRGWLGRPVVLLMLCALMLVTGGNQPVPLQLALVAVTVFAAVPAAGALARRTAITPGLDVLLPVSASLVKLSRMALPTGLMAAWAAVFVAVLVLLGAGSPELIALGALAGVGFGASAVRGAYRPDPDWTAPPTETVFGPVPSAQTGAMIRGLDTTLLALVPLLLGLFLGYAPGVLLLAQAGFSMACLLVVMFSDPK</sequence>
<dbReference type="EMBL" id="CP076022">
    <property type="protein sequence ID" value="QWC11513.1"/>
    <property type="molecule type" value="Genomic_DNA"/>
</dbReference>
<feature type="transmembrane region" description="Helical" evidence="1">
    <location>
        <begin position="171"/>
        <end position="191"/>
    </location>
</feature>
<gene>
    <name evidence="2" type="ORF">KKR91_08245</name>
</gene>
<evidence type="ECO:0000313" key="2">
    <source>
        <dbReference type="EMBL" id="QWC11513.1"/>
    </source>
</evidence>
<dbReference type="AlphaFoldDB" id="A0A975M7Q4"/>
<dbReference type="InterPro" id="IPR046264">
    <property type="entry name" value="DUF6297"/>
</dbReference>
<feature type="transmembrane region" description="Helical" evidence="1">
    <location>
        <begin position="37"/>
        <end position="62"/>
    </location>
</feature>
<protein>
    <submittedName>
        <fullName evidence="2">Uncharacterized protein</fullName>
    </submittedName>
</protein>
<proteinExistence type="predicted"/>
<dbReference type="RefSeq" id="WP_210228556.1">
    <property type="nucleotide sequence ID" value="NZ_CP076022.1"/>
</dbReference>
<dbReference type="KEGG" id="ajg:KKR91_08245"/>
<keyword evidence="3" id="KW-1185">Reference proteome</keyword>
<feature type="transmembrane region" description="Helical" evidence="1">
    <location>
        <begin position="239"/>
        <end position="260"/>
    </location>
</feature>